<dbReference type="EMBL" id="JRVJ01000019">
    <property type="protein sequence ID" value="KGM18255.1"/>
    <property type="molecule type" value="Genomic_DNA"/>
</dbReference>
<dbReference type="AlphaFoldDB" id="A0A0A2DGE7"/>
<dbReference type="PRINTS" id="PR00944">
    <property type="entry name" value="CUEXPORT"/>
</dbReference>
<feature type="domain" description="HMA" evidence="1">
    <location>
        <begin position="2"/>
        <end position="67"/>
    </location>
</feature>
<dbReference type="Gene3D" id="3.30.70.100">
    <property type="match status" value="1"/>
</dbReference>
<dbReference type="InterPro" id="IPR036163">
    <property type="entry name" value="HMA_dom_sf"/>
</dbReference>
<proteinExistence type="predicted"/>
<dbReference type="GeneID" id="300552352"/>
<comment type="caution">
    <text evidence="2">The sequence shown here is derived from an EMBL/GenBank/DDBJ whole genome shotgun (WGS) entry which is preliminary data.</text>
</comment>
<evidence type="ECO:0000313" key="3">
    <source>
        <dbReference type="Proteomes" id="UP000030145"/>
    </source>
</evidence>
<evidence type="ECO:0000313" key="2">
    <source>
        <dbReference type="EMBL" id="KGM18255.1"/>
    </source>
</evidence>
<evidence type="ECO:0000259" key="1">
    <source>
        <dbReference type="PROSITE" id="PS50846"/>
    </source>
</evidence>
<dbReference type="InterPro" id="IPR006121">
    <property type="entry name" value="HMA_dom"/>
</dbReference>
<organism evidence="2 3">
    <name type="scientific">Corynebacterium auriscanis</name>
    <dbReference type="NCBI Taxonomy" id="99807"/>
    <lineage>
        <taxon>Bacteria</taxon>
        <taxon>Bacillati</taxon>
        <taxon>Actinomycetota</taxon>
        <taxon>Actinomycetes</taxon>
        <taxon>Mycobacteriales</taxon>
        <taxon>Corynebacteriaceae</taxon>
        <taxon>Corynebacterium</taxon>
    </lineage>
</organism>
<protein>
    <submittedName>
        <fullName evidence="2">Heavy metal transporter</fullName>
    </submittedName>
</protein>
<accession>A0A0A2DGE7</accession>
<dbReference type="SUPFAM" id="SSF55008">
    <property type="entry name" value="HMA, heavy metal-associated domain"/>
    <property type="match status" value="1"/>
</dbReference>
<gene>
    <name evidence="2" type="ORF">MA47_09315</name>
</gene>
<dbReference type="CDD" id="cd00371">
    <property type="entry name" value="HMA"/>
    <property type="match status" value="1"/>
</dbReference>
<dbReference type="InterPro" id="IPR000428">
    <property type="entry name" value="Cu-bd"/>
</dbReference>
<reference evidence="2 3" key="1">
    <citation type="submission" date="2014-10" db="EMBL/GenBank/DDBJ databases">
        <title>Whole Genome sequence of Corynebacterium auriscanis strain CIP 106629.</title>
        <authorList>
            <person name="Hassan S.S."/>
            <person name="Jamal S.B."/>
            <person name="Tiwari S."/>
            <person name="Oliveira L.D.C."/>
            <person name="Souza F."/>
            <person name="Mariano D.C."/>
            <person name="Almeida S."/>
            <person name="Dorella F."/>
            <person name="Pereira F."/>
            <person name="Carvalho A."/>
            <person name="Leal C.A."/>
            <person name="Soares S.D.C."/>
            <person name="Figueiredo H.C."/>
            <person name="Silva A."/>
            <person name="Azevedo V.A."/>
        </authorList>
    </citation>
    <scope>NUCLEOTIDE SEQUENCE [LARGE SCALE GENOMIC DNA]</scope>
    <source>
        <strain evidence="2 3">CIP 106629</strain>
    </source>
</reference>
<dbReference type="GO" id="GO:0005507">
    <property type="term" value="F:copper ion binding"/>
    <property type="evidence" value="ECO:0007669"/>
    <property type="project" value="InterPro"/>
</dbReference>
<dbReference type="PROSITE" id="PS50846">
    <property type="entry name" value="HMA_2"/>
    <property type="match status" value="1"/>
</dbReference>
<dbReference type="Pfam" id="PF00403">
    <property type="entry name" value="HMA"/>
    <property type="match status" value="1"/>
</dbReference>
<keyword evidence="3" id="KW-1185">Reference proteome</keyword>
<dbReference type="GO" id="GO:0006825">
    <property type="term" value="P:copper ion transport"/>
    <property type="evidence" value="ECO:0007669"/>
    <property type="project" value="InterPro"/>
</dbReference>
<dbReference type="RefSeq" id="WP_035115526.1">
    <property type="nucleotide sequence ID" value="NZ_CP047046.1"/>
</dbReference>
<name>A0A0A2DGE7_9CORY</name>
<dbReference type="Proteomes" id="UP000030145">
    <property type="component" value="Unassembled WGS sequence"/>
</dbReference>
<sequence length="70" mass="7215">MSQLVFKVEGMSCGHCEAAVREEVSKIAGVTTISVTAQEGSLRVDEDGTVAPDAIIAAVDEAGYDATQVS</sequence>